<keyword evidence="1" id="KW-0812">Transmembrane</keyword>
<dbReference type="RefSeq" id="WP_008825334.1">
    <property type="nucleotide sequence ID" value="NZ_AFNU02000022.1"/>
</dbReference>
<dbReference type="AlphaFoldDB" id="U2E7R3"/>
<sequence length="411" mass="47845">MINTDKKFNGMLLERKNLDWLWYLVVFFLSLNFMAKSNFLLLSLFTGGIIVAFYKKSRFRITTEFVLIWLFSIAYYLLLIQYTYGGIGALFTYLIGPVTIYFMGYTVVKGNTGFIFKTVLMIIMGNFIHGTLNMIKYFQRYGFISTVAGPRIIPDIWTGVEFTATIQGTKFTLMLGLLFYSILLITNKGNKKFGFLIILLIIFSLFVAFILGNRTAIAILLINFAANIVLYNFSCKKFDQNRFKVINFILFILLIIFVFYTSNIFNIKEFIQSSTWYLRSNSMELTDDPRIEAYKNVLVQIVRYPLGGYRMHLGNVNYVHNLWLDVIYATGLIPFIFLVLYTLQVMYSLLEVIRNNYISIDLKILLFSTYLAFILNFMVEPILEGVPFMFLSFCLINGMVKKYLEIFKKIS</sequence>
<evidence type="ECO:0000313" key="3">
    <source>
        <dbReference type="Proteomes" id="UP000005707"/>
    </source>
</evidence>
<feature type="transmembrane region" description="Helical" evidence="1">
    <location>
        <begin position="90"/>
        <end position="108"/>
    </location>
</feature>
<feature type="transmembrane region" description="Helical" evidence="1">
    <location>
        <begin position="326"/>
        <end position="350"/>
    </location>
</feature>
<evidence type="ECO:0000313" key="2">
    <source>
        <dbReference type="EMBL" id="ERJ10936.1"/>
    </source>
</evidence>
<dbReference type="GO" id="GO:0016874">
    <property type="term" value="F:ligase activity"/>
    <property type="evidence" value="ECO:0007669"/>
    <property type="project" value="UniProtKB-KW"/>
</dbReference>
<accession>U2E7R3</accession>
<feature type="transmembrane region" description="Helical" evidence="1">
    <location>
        <begin position="168"/>
        <end position="186"/>
    </location>
</feature>
<protein>
    <submittedName>
        <fullName evidence="2">O-antigen ligase like membrane protein</fullName>
    </submittedName>
</protein>
<dbReference type="eggNOG" id="ENOG50337P9">
    <property type="taxonomic scope" value="Bacteria"/>
</dbReference>
<feature type="transmembrane region" description="Helical" evidence="1">
    <location>
        <begin position="20"/>
        <end position="53"/>
    </location>
</feature>
<feature type="transmembrane region" description="Helical" evidence="1">
    <location>
        <begin position="217"/>
        <end position="233"/>
    </location>
</feature>
<feature type="transmembrane region" description="Helical" evidence="1">
    <location>
        <begin position="193"/>
        <end position="211"/>
    </location>
</feature>
<gene>
    <name evidence="2" type="ORF">HLPCO_003059</name>
</gene>
<feature type="transmembrane region" description="Helical" evidence="1">
    <location>
        <begin position="65"/>
        <end position="84"/>
    </location>
</feature>
<dbReference type="STRING" id="1033810.HLPCO_003059"/>
<dbReference type="Proteomes" id="UP000005707">
    <property type="component" value="Unassembled WGS sequence"/>
</dbReference>
<comment type="caution">
    <text evidence="2">The sequence shown here is derived from an EMBL/GenBank/DDBJ whole genome shotgun (WGS) entry which is preliminary data.</text>
</comment>
<reference evidence="2 3" key="2">
    <citation type="journal article" date="2013" name="PLoS ONE">
        <title>INDIGO - INtegrated Data Warehouse of MIcrobial GenOmes with Examples from the Red Sea Extremophiles.</title>
        <authorList>
            <person name="Alam I."/>
            <person name="Antunes A."/>
            <person name="Kamau A.A."/>
            <person name="Ba Alawi W."/>
            <person name="Kalkatawi M."/>
            <person name="Stingl U."/>
            <person name="Bajic V.B."/>
        </authorList>
    </citation>
    <scope>NUCLEOTIDE SEQUENCE [LARGE SCALE GENOMIC DNA]</scope>
    <source>
        <strain evidence="2 3">SSD-17B</strain>
    </source>
</reference>
<dbReference type="EMBL" id="AFNU02000022">
    <property type="protein sequence ID" value="ERJ10936.1"/>
    <property type="molecule type" value="Genomic_DNA"/>
</dbReference>
<feature type="transmembrane region" description="Helical" evidence="1">
    <location>
        <begin position="115"/>
        <end position="135"/>
    </location>
</feature>
<organism evidence="2 3">
    <name type="scientific">Haloplasma contractile SSD-17B</name>
    <dbReference type="NCBI Taxonomy" id="1033810"/>
    <lineage>
        <taxon>Bacteria</taxon>
        <taxon>Bacillati</taxon>
        <taxon>Mycoplasmatota</taxon>
        <taxon>Mollicutes</taxon>
        <taxon>Haloplasmatales</taxon>
        <taxon>Haloplasmataceae</taxon>
        <taxon>Haloplasma</taxon>
    </lineage>
</organism>
<keyword evidence="3" id="KW-1185">Reference proteome</keyword>
<dbReference type="InParanoid" id="U2E7R3"/>
<proteinExistence type="predicted"/>
<name>U2E7R3_9MOLU</name>
<evidence type="ECO:0000256" key="1">
    <source>
        <dbReference type="SAM" id="Phobius"/>
    </source>
</evidence>
<dbReference type="OrthoDB" id="2865291at2"/>
<feature type="transmembrane region" description="Helical" evidence="1">
    <location>
        <begin position="245"/>
        <end position="265"/>
    </location>
</feature>
<keyword evidence="1" id="KW-1133">Transmembrane helix</keyword>
<feature type="transmembrane region" description="Helical" evidence="1">
    <location>
        <begin position="362"/>
        <end position="379"/>
    </location>
</feature>
<keyword evidence="2" id="KW-0436">Ligase</keyword>
<reference evidence="2 3" key="1">
    <citation type="journal article" date="2011" name="J. Bacteriol.">
        <title>Genome sequence of Haloplasma contractile, an unusual contractile bacterium from a deep-sea anoxic brine lake.</title>
        <authorList>
            <person name="Antunes A."/>
            <person name="Alam I."/>
            <person name="El Dorry H."/>
            <person name="Siam R."/>
            <person name="Robertson A."/>
            <person name="Bajic V.B."/>
            <person name="Stingl U."/>
        </authorList>
    </citation>
    <scope>NUCLEOTIDE SEQUENCE [LARGE SCALE GENOMIC DNA]</scope>
    <source>
        <strain evidence="2 3">SSD-17B</strain>
    </source>
</reference>
<keyword evidence="1" id="KW-0472">Membrane</keyword>